<keyword evidence="3" id="KW-0731">Sigma factor</keyword>
<dbReference type="Gene3D" id="1.10.1740.10">
    <property type="match status" value="1"/>
</dbReference>
<dbReference type="InterPro" id="IPR013325">
    <property type="entry name" value="RNA_pol_sigma_r2"/>
</dbReference>
<dbReference type="InterPro" id="IPR007627">
    <property type="entry name" value="RNA_pol_sigma70_r2"/>
</dbReference>
<gene>
    <name evidence="6" type="ORF">ACFFTL_05835</name>
</gene>
<dbReference type="InterPro" id="IPR039425">
    <property type="entry name" value="RNA_pol_sigma-70-like"/>
</dbReference>
<evidence type="ECO:0000256" key="3">
    <source>
        <dbReference type="ARBA" id="ARBA00023082"/>
    </source>
</evidence>
<dbReference type="PANTHER" id="PTHR43133">
    <property type="entry name" value="RNA POLYMERASE ECF-TYPE SIGMA FACTO"/>
    <property type="match status" value="1"/>
</dbReference>
<feature type="domain" description="RNA polymerase sigma-70 region 2" evidence="5">
    <location>
        <begin position="26"/>
        <end position="88"/>
    </location>
</feature>
<dbReference type="Pfam" id="PF04542">
    <property type="entry name" value="Sigma70_r2"/>
    <property type="match status" value="1"/>
</dbReference>
<dbReference type="RefSeq" id="WP_345516097.1">
    <property type="nucleotide sequence ID" value="NZ_BAAAXD010000035.1"/>
</dbReference>
<keyword evidence="7" id="KW-1185">Reference proteome</keyword>
<comment type="similarity">
    <text evidence="1">Belongs to the sigma-70 factor family. ECF subfamily.</text>
</comment>
<comment type="caution">
    <text evidence="6">The sequence shown here is derived from an EMBL/GenBank/DDBJ whole genome shotgun (WGS) entry which is preliminary data.</text>
</comment>
<name>A0ABV5R1Z3_9ACTN</name>
<proteinExistence type="inferred from homology"/>
<evidence type="ECO:0000313" key="7">
    <source>
        <dbReference type="Proteomes" id="UP001589710"/>
    </source>
</evidence>
<evidence type="ECO:0000256" key="1">
    <source>
        <dbReference type="ARBA" id="ARBA00010641"/>
    </source>
</evidence>
<organism evidence="6 7">
    <name type="scientific">Streptomyces yanii</name>
    <dbReference type="NCBI Taxonomy" id="78510"/>
    <lineage>
        <taxon>Bacteria</taxon>
        <taxon>Bacillati</taxon>
        <taxon>Actinomycetota</taxon>
        <taxon>Actinomycetes</taxon>
        <taxon>Kitasatosporales</taxon>
        <taxon>Streptomycetaceae</taxon>
        <taxon>Streptomyces</taxon>
    </lineage>
</organism>
<accession>A0ABV5R1Z3</accession>
<evidence type="ECO:0000256" key="2">
    <source>
        <dbReference type="ARBA" id="ARBA00023015"/>
    </source>
</evidence>
<evidence type="ECO:0000313" key="6">
    <source>
        <dbReference type="EMBL" id="MFB9571872.1"/>
    </source>
</evidence>
<keyword evidence="2" id="KW-0805">Transcription regulation</keyword>
<dbReference type="Gene3D" id="1.10.10.10">
    <property type="entry name" value="Winged helix-like DNA-binding domain superfamily/Winged helix DNA-binding domain"/>
    <property type="match status" value="1"/>
</dbReference>
<sequence>MSADNPALSTAVVRAQDGDEAAFVVLYRLVQPGLLSYLRGIAGEDAEDIAAAAWREIACELPRFRGDGHGFRGWTASIARRHALGHFRLHGAAPGSPGSPWTPPAVDNIAHTLPGATLSAETAQALVARLPRAQAEAVLLRHAVRLDERAAAQVMGRPRPVVRMLARRGLRSLARLLRPDDLTQHVPRTLGEPR</sequence>
<dbReference type="EMBL" id="JBHMCG010000024">
    <property type="protein sequence ID" value="MFB9571872.1"/>
    <property type="molecule type" value="Genomic_DNA"/>
</dbReference>
<reference evidence="6 7" key="1">
    <citation type="submission" date="2024-09" db="EMBL/GenBank/DDBJ databases">
        <authorList>
            <person name="Sun Q."/>
            <person name="Mori K."/>
        </authorList>
    </citation>
    <scope>NUCLEOTIDE SEQUENCE [LARGE SCALE GENOMIC DNA]</scope>
    <source>
        <strain evidence="6 7">JCM 3331</strain>
    </source>
</reference>
<dbReference type="PANTHER" id="PTHR43133:SF66">
    <property type="entry name" value="ECF RNA POLYMERASE SIGMA FACTOR SIGK"/>
    <property type="match status" value="1"/>
</dbReference>
<dbReference type="Proteomes" id="UP001589710">
    <property type="component" value="Unassembled WGS sequence"/>
</dbReference>
<evidence type="ECO:0000256" key="4">
    <source>
        <dbReference type="ARBA" id="ARBA00023163"/>
    </source>
</evidence>
<protein>
    <submittedName>
        <fullName evidence="6">RNA polymerase sigma factor</fullName>
    </submittedName>
</protein>
<dbReference type="SUPFAM" id="SSF88946">
    <property type="entry name" value="Sigma2 domain of RNA polymerase sigma factors"/>
    <property type="match status" value="1"/>
</dbReference>
<dbReference type="InterPro" id="IPR036388">
    <property type="entry name" value="WH-like_DNA-bd_sf"/>
</dbReference>
<evidence type="ECO:0000259" key="5">
    <source>
        <dbReference type="Pfam" id="PF04542"/>
    </source>
</evidence>
<dbReference type="InterPro" id="IPR013324">
    <property type="entry name" value="RNA_pol_sigma_r3/r4-like"/>
</dbReference>
<keyword evidence="4" id="KW-0804">Transcription</keyword>
<dbReference type="SUPFAM" id="SSF88659">
    <property type="entry name" value="Sigma3 and sigma4 domains of RNA polymerase sigma factors"/>
    <property type="match status" value="1"/>
</dbReference>